<sequence length="1231" mass="123153">MLLSRATTGVGELARRPALLSSAIAAPVVASPARCELFAKLQRQRGQFFSCLAAYNDGALGSNYHASRDLEATLPLFDALQTVQADAHAAGVFLTRLASSETDEPPLSLEELLSAARIAGSVGFALPPAATAQLQRLLAPPPAAASAAAAATADPLLAAYGHLPSLLELLMGLGVTPSLEWTDYALRAWLSRRAAFATPADASAPDAGSSPYAAAPFPGAIGATVEGPLSVADVRSVALLLDVLHGRMPHADVEPPPYSRTALVTSGGAPAAAVGVAAEQGGADGSGSAACLQQWLDALLTAALDGGGLAEADQREELYGMLPSLATAPSSAVVERLYAEAWVPAAAAAAAAAAAEAAARAGLSRGWAVVPAGAGPSAEAIAGMLWLHAASGARLPEAALRSELAALEAALFPGGEGARWRFGSASASPGPGALLRGPGDGSAADAAAAAAALTAAFALPSAPGSNPADAPGGGASGAGARRRPPPPPPVPRPARPLTPRAAYLCCWALHHHKHVFAPAAAKRVGSKLLAACVLGVRELSPRQRMRVLRCMLLSFGAAPEVLAGADWGPLTAGWEALSGGELLAALRDVAVAARLRRAGWPLRVGGGDGGGGGWDPTAAEYFGGGVMHAGGGGDAGAMAAAALEWADMEEDVCAGLWGGGGGGAADDDAAPNSSSSSTSSSPAAASFRASGARQARSGPLGPGVGLADLATHILSLPRWEARLEGLPLPALAGSCASLVAVLAAEAEARAEADGGAAQAAGVARLDANAQATVAAWLAWVQPLLSDGVKRSTGDWGAAGRGLARVASSVQQGGGGAASGYRSYNWTSDRPASGTGSGSGSGARQEAAAPQVAAVRAWESWASTSSPLTPASNDSSSPSWSPRSGPASPPNSGAASSSSAQRAASDIYGRLASAAAAAVAPPPAPAAPPLTAAALSATLSALRCTAAALDPRLYGSLHRGLMWALQRLGARAGRCLPGPEPAALARVPELMLRVQSLGWVEAPLEWARAVTDRPSTGTGTGAGAKAGGWFRELSWGEALRATLAAGRLVAHARAEVLRRHGAELLTATVDGYDDATATVGDGSDRGAEWSGSAAAEEAVTDVPAAAASAAPPAAAASERSHASQLAAAAAELRSHLVQLLTARAKSSTAQELRQAAMSYQRYGITGTSYDREVVGALLQGVRARSLAVLLGAGDPGLESEALFEAVYGLEVAVLAQWAPIEQVEELFEGLRE</sequence>
<evidence type="ECO:0000313" key="3">
    <source>
        <dbReference type="Proteomes" id="UP000612055"/>
    </source>
</evidence>
<dbReference type="EMBL" id="JAEHOE010000003">
    <property type="protein sequence ID" value="KAG2500876.1"/>
    <property type="molecule type" value="Genomic_DNA"/>
</dbReference>
<keyword evidence="3" id="KW-1185">Reference proteome</keyword>
<name>A0A836C554_9CHLO</name>
<accession>A0A836C554</accession>
<dbReference type="AlphaFoldDB" id="A0A836C554"/>
<evidence type="ECO:0000256" key="1">
    <source>
        <dbReference type="SAM" id="MobiDB-lite"/>
    </source>
</evidence>
<dbReference type="Proteomes" id="UP000612055">
    <property type="component" value="Unassembled WGS sequence"/>
</dbReference>
<gene>
    <name evidence="2" type="ORF">HYH03_001636</name>
</gene>
<proteinExistence type="predicted"/>
<feature type="compositionally biased region" description="Low complexity" evidence="1">
    <location>
        <begin position="869"/>
        <end position="899"/>
    </location>
</feature>
<feature type="region of interest" description="Disordered" evidence="1">
    <location>
        <begin position="463"/>
        <end position="495"/>
    </location>
</feature>
<comment type="caution">
    <text evidence="2">The sequence shown here is derived from an EMBL/GenBank/DDBJ whole genome shotgun (WGS) entry which is preliminary data.</text>
</comment>
<feature type="compositionally biased region" description="Low complexity" evidence="1">
    <location>
        <begin position="670"/>
        <end position="698"/>
    </location>
</feature>
<dbReference type="OrthoDB" id="552760at2759"/>
<evidence type="ECO:0000313" key="2">
    <source>
        <dbReference type="EMBL" id="KAG2500876.1"/>
    </source>
</evidence>
<feature type="region of interest" description="Disordered" evidence="1">
    <location>
        <begin position="862"/>
        <end position="899"/>
    </location>
</feature>
<reference evidence="2" key="1">
    <citation type="journal article" date="2020" name="bioRxiv">
        <title>Comparative genomics of Chlamydomonas.</title>
        <authorList>
            <person name="Craig R.J."/>
            <person name="Hasan A.R."/>
            <person name="Ness R.W."/>
            <person name="Keightley P.D."/>
        </authorList>
    </citation>
    <scope>NUCLEOTIDE SEQUENCE</scope>
    <source>
        <strain evidence="2">CCAP 11/70</strain>
    </source>
</reference>
<feature type="region of interest" description="Disordered" evidence="1">
    <location>
        <begin position="664"/>
        <end position="698"/>
    </location>
</feature>
<feature type="compositionally biased region" description="Pro residues" evidence="1">
    <location>
        <begin position="485"/>
        <end position="495"/>
    </location>
</feature>
<protein>
    <submittedName>
        <fullName evidence="2">Uncharacterized protein</fullName>
    </submittedName>
</protein>
<feature type="region of interest" description="Disordered" evidence="1">
    <location>
        <begin position="807"/>
        <end position="849"/>
    </location>
</feature>
<organism evidence="2 3">
    <name type="scientific">Edaphochlamys debaryana</name>
    <dbReference type="NCBI Taxonomy" id="47281"/>
    <lineage>
        <taxon>Eukaryota</taxon>
        <taxon>Viridiplantae</taxon>
        <taxon>Chlorophyta</taxon>
        <taxon>core chlorophytes</taxon>
        <taxon>Chlorophyceae</taxon>
        <taxon>CS clade</taxon>
        <taxon>Chlamydomonadales</taxon>
        <taxon>Chlamydomonadales incertae sedis</taxon>
        <taxon>Edaphochlamys</taxon>
    </lineage>
</organism>